<dbReference type="CDD" id="cd00405">
    <property type="entry name" value="PRAI"/>
    <property type="match status" value="1"/>
</dbReference>
<dbReference type="OrthoDB" id="9796196at2"/>
<dbReference type="InterPro" id="IPR011060">
    <property type="entry name" value="RibuloseP-bd_barrel"/>
</dbReference>
<evidence type="ECO:0000256" key="1">
    <source>
        <dbReference type="ARBA" id="ARBA00001164"/>
    </source>
</evidence>
<evidence type="ECO:0000256" key="2">
    <source>
        <dbReference type="ARBA" id="ARBA00004664"/>
    </source>
</evidence>
<gene>
    <name evidence="9" type="primary">trpF</name>
    <name evidence="11" type="ORF">ME5_00500</name>
</gene>
<dbReference type="HAMAP" id="MF_00135">
    <property type="entry name" value="PRAI"/>
    <property type="match status" value="1"/>
</dbReference>
<evidence type="ECO:0000313" key="12">
    <source>
        <dbReference type="Proteomes" id="UP000008952"/>
    </source>
</evidence>
<dbReference type="EC" id="5.3.1.24" evidence="3 9"/>
<comment type="similarity">
    <text evidence="9">Belongs to the TrpF family.</text>
</comment>
<dbReference type="Gene3D" id="3.20.20.70">
    <property type="entry name" value="Aldolase class I"/>
    <property type="match status" value="1"/>
</dbReference>
<evidence type="ECO:0000256" key="6">
    <source>
        <dbReference type="ARBA" id="ARBA00022822"/>
    </source>
</evidence>
<dbReference type="InterPro" id="IPR044643">
    <property type="entry name" value="TrpF_fam"/>
</dbReference>
<dbReference type="AlphaFoldDB" id="J0ZR57"/>
<keyword evidence="6 9" id="KW-0822">Tryptophan biosynthesis</keyword>
<dbReference type="PANTHER" id="PTHR42894:SF1">
    <property type="entry name" value="N-(5'-PHOSPHORIBOSYL)ANTHRANILATE ISOMERASE"/>
    <property type="match status" value="1"/>
</dbReference>
<evidence type="ECO:0000256" key="7">
    <source>
        <dbReference type="ARBA" id="ARBA00023141"/>
    </source>
</evidence>
<dbReference type="SUPFAM" id="SSF51366">
    <property type="entry name" value="Ribulose-phoshate binding barrel"/>
    <property type="match status" value="1"/>
</dbReference>
<dbReference type="PANTHER" id="PTHR42894">
    <property type="entry name" value="N-(5'-PHOSPHORIBOSYL)ANTHRANILATE ISOMERASE"/>
    <property type="match status" value="1"/>
</dbReference>
<name>J0ZR57_9HYPH</name>
<comment type="catalytic activity">
    <reaction evidence="1 9">
        <text>N-(5-phospho-beta-D-ribosyl)anthranilate = 1-(2-carboxyphenylamino)-1-deoxy-D-ribulose 5-phosphate</text>
        <dbReference type="Rhea" id="RHEA:21540"/>
        <dbReference type="ChEBI" id="CHEBI:18277"/>
        <dbReference type="ChEBI" id="CHEBI:58613"/>
        <dbReference type="EC" id="5.3.1.24"/>
    </reaction>
</comment>
<dbReference type="Pfam" id="PF00697">
    <property type="entry name" value="PRAI"/>
    <property type="match status" value="1"/>
</dbReference>
<dbReference type="InterPro" id="IPR001240">
    <property type="entry name" value="PRAI_dom"/>
</dbReference>
<proteinExistence type="inferred from homology"/>
<evidence type="ECO:0000256" key="9">
    <source>
        <dbReference type="HAMAP-Rule" id="MF_00135"/>
    </source>
</evidence>
<keyword evidence="7 9" id="KW-0057">Aromatic amino acid biosynthesis</keyword>
<keyword evidence="12" id="KW-1185">Reference proteome</keyword>
<evidence type="ECO:0000313" key="11">
    <source>
        <dbReference type="EMBL" id="EJF91168.1"/>
    </source>
</evidence>
<dbReference type="UniPathway" id="UPA00035">
    <property type="reaction ID" value="UER00042"/>
</dbReference>
<dbReference type="GO" id="GO:0004640">
    <property type="term" value="F:phosphoribosylanthranilate isomerase activity"/>
    <property type="evidence" value="ECO:0007669"/>
    <property type="project" value="UniProtKB-UniRule"/>
</dbReference>
<evidence type="ECO:0000256" key="4">
    <source>
        <dbReference type="ARBA" id="ARBA00022272"/>
    </source>
</evidence>
<dbReference type="GO" id="GO:0000162">
    <property type="term" value="P:L-tryptophan biosynthetic process"/>
    <property type="evidence" value="ECO:0007669"/>
    <property type="project" value="UniProtKB-UniRule"/>
</dbReference>
<dbReference type="Proteomes" id="UP000008952">
    <property type="component" value="Unassembled WGS sequence"/>
</dbReference>
<dbReference type="HOGENOM" id="CLU_076364_1_1_5"/>
<dbReference type="EMBL" id="AIMB01000003">
    <property type="protein sequence ID" value="EJF91168.1"/>
    <property type="molecule type" value="Genomic_DNA"/>
</dbReference>
<reference evidence="11 12" key="1">
    <citation type="submission" date="2012-03" db="EMBL/GenBank/DDBJ databases">
        <title>The Genome Sequence of Bartonella tamiae Th239.</title>
        <authorList>
            <consortium name="The Broad Institute Genome Sequencing Platform"/>
            <consortium name="The Broad Institute Genome Sequencing Center for Infectious Disease"/>
            <person name="Feldgarden M."/>
            <person name="Kirby J."/>
            <person name="Kosoy M."/>
            <person name="Birtles R."/>
            <person name="Probert W.S."/>
            <person name="Chiaraviglio L."/>
            <person name="Young S.K."/>
            <person name="Zeng Q."/>
            <person name="Gargeya S."/>
            <person name="Fitzgerald M."/>
            <person name="Haas B."/>
            <person name="Abouelleil A."/>
            <person name="Alvarado L."/>
            <person name="Arachchi H.M."/>
            <person name="Berlin A."/>
            <person name="Chapman S.B."/>
            <person name="Gearin G."/>
            <person name="Goldberg J."/>
            <person name="Griggs A."/>
            <person name="Gujja S."/>
            <person name="Hansen M."/>
            <person name="Heiman D."/>
            <person name="Howarth C."/>
            <person name="Larimer J."/>
            <person name="Lui A."/>
            <person name="MacDonald P.J.P."/>
            <person name="McCowen C."/>
            <person name="Montmayeur A."/>
            <person name="Murphy C."/>
            <person name="Neiman D."/>
            <person name="Pearson M."/>
            <person name="Priest M."/>
            <person name="Roberts A."/>
            <person name="Saif S."/>
            <person name="Shea T."/>
            <person name="Sisk P."/>
            <person name="Stolte C."/>
            <person name="Sykes S."/>
            <person name="Wortman J."/>
            <person name="Nusbaum C."/>
            <person name="Birren B."/>
        </authorList>
    </citation>
    <scope>NUCLEOTIDE SEQUENCE [LARGE SCALE GENOMIC DNA]</scope>
    <source>
        <strain evidence="11 12">Th239</strain>
    </source>
</reference>
<feature type="domain" description="N-(5'phosphoribosyl) anthranilate isomerase (PRAI)" evidence="10">
    <location>
        <begin position="6"/>
        <end position="208"/>
    </location>
</feature>
<dbReference type="RefSeq" id="WP_008038105.1">
    <property type="nucleotide sequence ID" value="NZ_JH725147.1"/>
</dbReference>
<comment type="pathway">
    <text evidence="2 9">Amino-acid biosynthesis; L-tryptophan biosynthesis; L-tryptophan from chorismate: step 3/5.</text>
</comment>
<evidence type="ECO:0000256" key="5">
    <source>
        <dbReference type="ARBA" id="ARBA00022605"/>
    </source>
</evidence>
<protein>
    <recommendedName>
        <fullName evidence="4 9">N-(5'-phosphoribosyl)anthranilate isomerase</fullName>
        <shortName evidence="9">PRAI</shortName>
        <ecNumber evidence="3 9">5.3.1.24</ecNumber>
    </recommendedName>
</protein>
<dbReference type="InterPro" id="IPR013785">
    <property type="entry name" value="Aldolase_TIM"/>
</dbReference>
<organism evidence="11 12">
    <name type="scientific">Bartonella tamiae Th239</name>
    <dbReference type="NCBI Taxonomy" id="1094558"/>
    <lineage>
        <taxon>Bacteria</taxon>
        <taxon>Pseudomonadati</taxon>
        <taxon>Pseudomonadota</taxon>
        <taxon>Alphaproteobacteria</taxon>
        <taxon>Hyphomicrobiales</taxon>
        <taxon>Bartonellaceae</taxon>
        <taxon>Bartonella</taxon>
    </lineage>
</organism>
<evidence type="ECO:0000256" key="8">
    <source>
        <dbReference type="ARBA" id="ARBA00023235"/>
    </source>
</evidence>
<keyword evidence="5 9" id="KW-0028">Amino-acid biosynthesis</keyword>
<comment type="caution">
    <text evidence="11">The sequence shown here is derived from an EMBL/GenBank/DDBJ whole genome shotgun (WGS) entry which is preliminary data.</text>
</comment>
<evidence type="ECO:0000256" key="3">
    <source>
        <dbReference type="ARBA" id="ARBA00012572"/>
    </source>
</evidence>
<keyword evidence="8 9" id="KW-0413">Isomerase</keyword>
<dbReference type="eggNOG" id="COG0135">
    <property type="taxonomic scope" value="Bacteria"/>
</dbReference>
<sequence>MNLDIKLCGLKTPEAIKAAMDLGANYIGFIFYAKSPRNIDLQRAAKLRPLIQKPTQLVAVTVNATQEELDHLVKCVNPDILQLHGHESAKDIQSMKKRYDLPVIKAISIYDENDMKTAHSYKGIADILLLDTKAPKNASLPGGNGISFDWSLMKLLDADIKTMLSGGLNANNVKQAIHIARPDGIDISSGIEKTPGVKDIQLMRNFIETVKSIDFEGD</sequence>
<accession>J0ZR57</accession>
<dbReference type="PATRIC" id="fig|1094558.3.peg.553"/>
<dbReference type="NCBIfam" id="NF002295">
    <property type="entry name" value="PRK01222.1-1"/>
    <property type="match status" value="1"/>
</dbReference>
<evidence type="ECO:0000259" key="10">
    <source>
        <dbReference type="Pfam" id="PF00697"/>
    </source>
</evidence>
<dbReference type="STRING" id="1094558.ME5_00500"/>